<name>A0ABM1S481_LIMPO</name>
<dbReference type="PROSITE" id="PS51840">
    <property type="entry name" value="C2_NT"/>
    <property type="match status" value="1"/>
</dbReference>
<evidence type="ECO:0000313" key="9">
    <source>
        <dbReference type="RefSeq" id="XP_022238438.1"/>
    </source>
</evidence>
<feature type="region of interest" description="Disordered" evidence="2">
    <location>
        <begin position="195"/>
        <end position="221"/>
    </location>
</feature>
<proteinExistence type="inferred from homology"/>
<evidence type="ECO:0000313" key="5">
    <source>
        <dbReference type="RefSeq" id="XP_022238434.1"/>
    </source>
</evidence>
<dbReference type="RefSeq" id="XP_022238435.1">
    <property type="nucleotide sequence ID" value="XM_022382727.1"/>
</dbReference>
<dbReference type="PANTHER" id="PTHR21456">
    <property type="entry name" value="FAMILY WITH SEQUENCE SIMILARITY 102"/>
    <property type="match status" value="1"/>
</dbReference>
<dbReference type="Proteomes" id="UP000694941">
    <property type="component" value="Unplaced"/>
</dbReference>
<evidence type="ECO:0000256" key="2">
    <source>
        <dbReference type="SAM" id="MobiDB-lite"/>
    </source>
</evidence>
<gene>
    <name evidence="5 6 7 8 9 10" type="primary">LOC106456932</name>
</gene>
<dbReference type="Pfam" id="PF10358">
    <property type="entry name" value="NT-C2"/>
    <property type="match status" value="1"/>
</dbReference>
<dbReference type="InterPro" id="IPR039931">
    <property type="entry name" value="EEIG1/2-like"/>
</dbReference>
<protein>
    <submittedName>
        <fullName evidence="5 6">Protein FAM102A-like isoform X1</fullName>
    </submittedName>
</protein>
<dbReference type="InterPro" id="IPR019448">
    <property type="entry name" value="NT-C2"/>
</dbReference>
<evidence type="ECO:0000313" key="4">
    <source>
        <dbReference type="Proteomes" id="UP000694941"/>
    </source>
</evidence>
<evidence type="ECO:0000313" key="10">
    <source>
        <dbReference type="RefSeq" id="XP_022238439.1"/>
    </source>
</evidence>
<sequence>MSFMLKKKKYKFQVNFLLEDLTAVPFVNGMLFAKVRLLDGGSFSEMSSREQVKDHHVKWGTRCRFCCKMSANAVTGILDPCMCRISVRMEVKGGRSFLKLGFVDLNLAESAGAGVHIRRCLLEGYGAKHRQDNSILQVTLQMTLLSGDPCFKAPSMRPTMVSREQSKEQLLPERQKEDFSGSNLTINNFDSLPRKIKTDAHSSGGDTTSIGNEIDEEKEGKLVSQAESEFWHSCNSSYSSQLSPASVYHSFHSHSRHGSSEFGHSRNVILGVNEARLPGIFKLTERKRPTGKKQLTEENRMDSTRVNADQLIKELFEASNFDENEEPAENRGLQLFIGKDGKITLGSQSSKTQSNRSKLEKVMIELR</sequence>
<accession>A0ABM1S481</accession>
<dbReference type="RefSeq" id="XP_022238436.1">
    <property type="nucleotide sequence ID" value="XM_022382728.1"/>
</dbReference>
<dbReference type="PANTHER" id="PTHR21456:SF1">
    <property type="entry name" value="C2 NT-TYPE DOMAIN-CONTAINING PROTEIN"/>
    <property type="match status" value="1"/>
</dbReference>
<dbReference type="GeneID" id="106456932"/>
<dbReference type="RefSeq" id="XP_022238438.1">
    <property type="nucleotide sequence ID" value="XM_022382730.1"/>
</dbReference>
<keyword evidence="4" id="KW-1185">Reference proteome</keyword>
<feature type="compositionally biased region" description="Basic and acidic residues" evidence="2">
    <location>
        <begin position="357"/>
        <end position="367"/>
    </location>
</feature>
<feature type="region of interest" description="Disordered" evidence="2">
    <location>
        <begin position="346"/>
        <end position="367"/>
    </location>
</feature>
<dbReference type="RefSeq" id="XP_022238439.1">
    <property type="nucleotide sequence ID" value="XM_022382731.1"/>
</dbReference>
<organism evidence="4 7">
    <name type="scientific">Limulus polyphemus</name>
    <name type="common">Atlantic horseshoe crab</name>
    <dbReference type="NCBI Taxonomy" id="6850"/>
    <lineage>
        <taxon>Eukaryota</taxon>
        <taxon>Metazoa</taxon>
        <taxon>Ecdysozoa</taxon>
        <taxon>Arthropoda</taxon>
        <taxon>Chelicerata</taxon>
        <taxon>Merostomata</taxon>
        <taxon>Xiphosura</taxon>
        <taxon>Limulidae</taxon>
        <taxon>Limulus</taxon>
    </lineage>
</organism>
<evidence type="ECO:0000259" key="3">
    <source>
        <dbReference type="PROSITE" id="PS51840"/>
    </source>
</evidence>
<dbReference type="RefSeq" id="XP_022238437.1">
    <property type="nucleotide sequence ID" value="XM_022382729.1"/>
</dbReference>
<comment type="similarity">
    <text evidence="1">Belongs to the EEIG family.</text>
</comment>
<evidence type="ECO:0000313" key="7">
    <source>
        <dbReference type="RefSeq" id="XP_022238436.1"/>
    </source>
</evidence>
<feature type="compositionally biased region" description="Polar residues" evidence="2">
    <location>
        <begin position="346"/>
        <end position="356"/>
    </location>
</feature>
<reference evidence="5 6" key="1">
    <citation type="submission" date="2025-05" db="UniProtKB">
        <authorList>
            <consortium name="RefSeq"/>
        </authorList>
    </citation>
    <scope>IDENTIFICATION</scope>
    <source>
        <tissue evidence="5 6">Muscle</tissue>
    </source>
</reference>
<evidence type="ECO:0000313" key="8">
    <source>
        <dbReference type="RefSeq" id="XP_022238437.1"/>
    </source>
</evidence>
<feature type="domain" description="C2 NT-type" evidence="3">
    <location>
        <begin position="2"/>
        <end position="144"/>
    </location>
</feature>
<dbReference type="RefSeq" id="XP_022238434.1">
    <property type="nucleotide sequence ID" value="XM_022382726.1"/>
</dbReference>
<evidence type="ECO:0000313" key="6">
    <source>
        <dbReference type="RefSeq" id="XP_022238435.1"/>
    </source>
</evidence>
<evidence type="ECO:0000256" key="1">
    <source>
        <dbReference type="ARBA" id="ARBA00034780"/>
    </source>
</evidence>